<reference evidence="1 2" key="1">
    <citation type="submission" date="2015-01" db="EMBL/GenBank/DDBJ databases">
        <title>Evolution of Trichinella species and genotypes.</title>
        <authorList>
            <person name="Korhonen P.K."/>
            <person name="Edoardo P."/>
            <person name="Giuseppe L.R."/>
            <person name="Gasser R.B."/>
        </authorList>
    </citation>
    <scope>NUCLEOTIDE SEQUENCE [LARGE SCALE GENOMIC DNA]</scope>
    <source>
        <strain evidence="1">ISS176</strain>
    </source>
</reference>
<gene>
    <name evidence="1" type="ORF">T4C_6918</name>
</gene>
<dbReference type="EMBL" id="JYDV01000018">
    <property type="protein sequence ID" value="KRZ41935.1"/>
    <property type="molecule type" value="Genomic_DNA"/>
</dbReference>
<dbReference type="AlphaFoldDB" id="A0A0V1K3X4"/>
<evidence type="ECO:0000313" key="2">
    <source>
        <dbReference type="Proteomes" id="UP000054826"/>
    </source>
</evidence>
<organism evidence="1 2">
    <name type="scientific">Trichinella pseudospiralis</name>
    <name type="common">Parasitic roundworm</name>
    <dbReference type="NCBI Taxonomy" id="6337"/>
    <lineage>
        <taxon>Eukaryota</taxon>
        <taxon>Metazoa</taxon>
        <taxon>Ecdysozoa</taxon>
        <taxon>Nematoda</taxon>
        <taxon>Enoplea</taxon>
        <taxon>Dorylaimia</taxon>
        <taxon>Trichinellida</taxon>
        <taxon>Trichinellidae</taxon>
        <taxon>Trichinella</taxon>
    </lineage>
</organism>
<protein>
    <submittedName>
        <fullName evidence="1">Uncharacterized protein</fullName>
    </submittedName>
</protein>
<evidence type="ECO:0000313" key="1">
    <source>
        <dbReference type="EMBL" id="KRZ41935.1"/>
    </source>
</evidence>
<proteinExistence type="predicted"/>
<accession>A0A0V1K3X4</accession>
<name>A0A0V1K3X4_TRIPS</name>
<dbReference type="Proteomes" id="UP000054826">
    <property type="component" value="Unassembled WGS sequence"/>
</dbReference>
<comment type="caution">
    <text evidence="1">The sequence shown here is derived from an EMBL/GenBank/DDBJ whole genome shotgun (WGS) entry which is preliminary data.</text>
</comment>
<sequence length="205" mass="23269">MGSNVKEKWCVVLLKTNDGFPSGPGIVLRIMRVRKILAMIVIVAEHLNRMEDSGLVGLIVPTCLLVLSSMRSQKSLRARLWGSLDGKTDRGSKERRKEEKVVRSESLSFIQLSRITIRRYVSFINTDNIGDDNHLTESLRARLWGSLDGKTDRGSKERRKEEKVVRSESLSFIQLSRITIRRYVSFINTDNIGDDNHLTGRARAG</sequence>